<dbReference type="InterPro" id="IPR002797">
    <property type="entry name" value="Polysacc_synth"/>
</dbReference>
<keyword evidence="2" id="KW-1003">Cell membrane</keyword>
<feature type="transmembrane region" description="Helical" evidence="6">
    <location>
        <begin position="447"/>
        <end position="469"/>
    </location>
</feature>
<keyword evidence="4 6" id="KW-1133">Transmembrane helix</keyword>
<keyword evidence="3 6" id="KW-0812">Transmembrane</keyword>
<evidence type="ECO:0000256" key="5">
    <source>
        <dbReference type="ARBA" id="ARBA00023136"/>
    </source>
</evidence>
<feature type="transmembrane region" description="Helical" evidence="6">
    <location>
        <begin position="170"/>
        <end position="190"/>
    </location>
</feature>
<evidence type="ECO:0000256" key="1">
    <source>
        <dbReference type="ARBA" id="ARBA00004651"/>
    </source>
</evidence>
<dbReference type="InterPro" id="IPR050833">
    <property type="entry name" value="Poly_Biosynth_Transport"/>
</dbReference>
<evidence type="ECO:0000313" key="7">
    <source>
        <dbReference type="EMBL" id="AOQ23309.1"/>
    </source>
</evidence>
<dbReference type="EMBL" id="VCDX01000005">
    <property type="protein sequence ID" value="TYL13015.1"/>
    <property type="molecule type" value="Genomic_DNA"/>
</dbReference>
<feature type="transmembrane region" description="Helical" evidence="6">
    <location>
        <begin position="475"/>
        <end position="497"/>
    </location>
</feature>
<reference evidence="8 10" key="2">
    <citation type="submission" date="2019-05" db="EMBL/GenBank/DDBJ databases">
        <title>Genome sequence of Moorella thermoacetica ATCC 33924.</title>
        <authorList>
            <person name="Poehlein A."/>
            <person name="Bengelsdorf F.R."/>
            <person name="Duerre P."/>
            <person name="Daniel R."/>
        </authorList>
    </citation>
    <scope>NUCLEOTIDE SEQUENCE [LARGE SCALE GENOMIC DNA]</scope>
    <source>
        <strain evidence="8 10">ATCC 33924</strain>
    </source>
</reference>
<evidence type="ECO:0000256" key="3">
    <source>
        <dbReference type="ARBA" id="ARBA00022692"/>
    </source>
</evidence>
<sequence length="510" mass="56177">MPVVEDIMIDKEEDPQVRIESLNLRLLLRQVLAYVPGSILPAFIGLASAAIFTRIFSTDEYGRYSLVLSVTTLATALASQWLQQAINRYLPGASDIATRQAVKRVAAMGVILVSGLLGGVTLIVFSFRNFLPAEWREFVLPGALLMVTTSAFNPLGVVLQAEMQVRQFSYYTLANAVARLILSLLIVFTITRAPSGMVWGAVLSTAMLLPLLWYRAGLPLPNLLLHKELWSNYWRGLKQFAAYGFPMIGWFLAATLLNVGDRYIIQWFRGSVEVGIYSANYNFIQGAVGLIAAPILLAAHPFLMRAWGEGDRVNAGRWLGIIAEWFAVAGIMMVGATWLFSSDLATWFLGAEFRAGHVIMPVVIAGIVAWQLGMYAHKPLEFAERTTFMFVLSLIAAGLNLILNIIFVPVYGYIAAAYTTLASYLVYAAITGITGQRFLRWRVRGRPVAITILVTLVSVGGLQNLRVMVQGEWGYFPGFLVTVGAGIIAAMVSLRLAGFKLMQFLISSRQ</sequence>
<dbReference type="Proteomes" id="UP000322283">
    <property type="component" value="Unassembled WGS sequence"/>
</dbReference>
<dbReference type="PANTHER" id="PTHR30250:SF11">
    <property type="entry name" value="O-ANTIGEN TRANSPORTER-RELATED"/>
    <property type="match status" value="1"/>
</dbReference>
<evidence type="ECO:0000313" key="9">
    <source>
        <dbReference type="Proteomes" id="UP000094598"/>
    </source>
</evidence>
<dbReference type="RefSeq" id="WP_148871544.1">
    <property type="nucleotide sequence ID" value="NZ_CP017019.1"/>
</dbReference>
<evidence type="ECO:0000313" key="8">
    <source>
        <dbReference type="EMBL" id="TYL13015.1"/>
    </source>
</evidence>
<feature type="transmembrane region" description="Helical" evidence="6">
    <location>
        <begin position="315"/>
        <end position="338"/>
    </location>
</feature>
<feature type="transmembrane region" description="Helical" evidence="6">
    <location>
        <begin position="240"/>
        <end position="259"/>
    </location>
</feature>
<keyword evidence="10" id="KW-1185">Reference proteome</keyword>
<dbReference type="GO" id="GO:0005886">
    <property type="term" value="C:plasma membrane"/>
    <property type="evidence" value="ECO:0007669"/>
    <property type="project" value="UniProtKB-SubCell"/>
</dbReference>
<feature type="transmembrane region" description="Helical" evidence="6">
    <location>
        <begin position="279"/>
        <end position="303"/>
    </location>
</feature>
<evidence type="ECO:0000256" key="4">
    <source>
        <dbReference type="ARBA" id="ARBA00022989"/>
    </source>
</evidence>
<comment type="subcellular location">
    <subcellularLocation>
        <location evidence="1">Cell membrane</location>
        <topology evidence="1">Multi-pass membrane protein</topology>
    </subcellularLocation>
</comment>
<organism evidence="7 9">
    <name type="scientific">Neomoorella thermoacetica</name>
    <name type="common">Clostridium thermoaceticum</name>
    <dbReference type="NCBI Taxonomy" id="1525"/>
    <lineage>
        <taxon>Bacteria</taxon>
        <taxon>Bacillati</taxon>
        <taxon>Bacillota</taxon>
        <taxon>Clostridia</taxon>
        <taxon>Neomoorellales</taxon>
        <taxon>Neomoorellaceae</taxon>
        <taxon>Neomoorella</taxon>
    </lineage>
</organism>
<evidence type="ECO:0000256" key="6">
    <source>
        <dbReference type="SAM" id="Phobius"/>
    </source>
</evidence>
<feature type="transmembrane region" description="Helical" evidence="6">
    <location>
        <begin position="413"/>
        <end position="435"/>
    </location>
</feature>
<dbReference type="PANTHER" id="PTHR30250">
    <property type="entry name" value="PST FAMILY PREDICTED COLANIC ACID TRANSPORTER"/>
    <property type="match status" value="1"/>
</dbReference>
<dbReference type="AlphaFoldDB" id="A0AAC9MU62"/>
<dbReference type="EMBL" id="CP017019">
    <property type="protein sequence ID" value="AOQ23309.1"/>
    <property type="molecule type" value="Genomic_DNA"/>
</dbReference>
<proteinExistence type="predicted"/>
<reference evidence="7 9" key="1">
    <citation type="submission" date="2016-08" db="EMBL/GenBank/DDBJ databases">
        <title>Moorella thermoacetica DSM 103132.</title>
        <authorList>
            <person name="Jendresen C.B."/>
            <person name="Redl S.M."/>
            <person name="Jensen T.O."/>
            <person name="Nielsen A.T."/>
        </authorList>
    </citation>
    <scope>NUCLEOTIDE SEQUENCE [LARGE SCALE GENOMIC DNA]</scope>
    <source>
        <strain evidence="7 9">DSM 103132</strain>
    </source>
</reference>
<evidence type="ECO:0000256" key="2">
    <source>
        <dbReference type="ARBA" id="ARBA00022475"/>
    </source>
</evidence>
<accession>A0AAC9MU62</accession>
<feature type="transmembrane region" description="Helical" evidence="6">
    <location>
        <begin position="31"/>
        <end position="52"/>
    </location>
</feature>
<gene>
    <name evidence="7" type="ORF">Maut_00849</name>
    <name evidence="8" type="ORF">MTAT_18410</name>
</gene>
<evidence type="ECO:0000313" key="10">
    <source>
        <dbReference type="Proteomes" id="UP000322283"/>
    </source>
</evidence>
<protein>
    <submittedName>
        <fullName evidence="7">Polysaccharide biosynthesis protein</fullName>
    </submittedName>
</protein>
<dbReference type="Pfam" id="PF01943">
    <property type="entry name" value="Polysacc_synt"/>
    <property type="match status" value="1"/>
</dbReference>
<feature type="transmembrane region" description="Helical" evidence="6">
    <location>
        <begin position="104"/>
        <end position="126"/>
    </location>
</feature>
<name>A0AAC9MU62_NEOTH</name>
<dbReference type="Proteomes" id="UP000094598">
    <property type="component" value="Chromosome"/>
</dbReference>
<keyword evidence="5 6" id="KW-0472">Membrane</keyword>
<feature type="transmembrane region" description="Helical" evidence="6">
    <location>
        <begin position="138"/>
        <end position="158"/>
    </location>
</feature>
<feature type="transmembrane region" description="Helical" evidence="6">
    <location>
        <begin position="196"/>
        <end position="214"/>
    </location>
</feature>
<feature type="transmembrane region" description="Helical" evidence="6">
    <location>
        <begin position="358"/>
        <end position="376"/>
    </location>
</feature>
<feature type="transmembrane region" description="Helical" evidence="6">
    <location>
        <begin position="388"/>
        <end position="407"/>
    </location>
</feature>